<sequence>MAHLDLLKCCCAASLQFSENEANTDDEAKLLQKRYRSQEKQAKQCKAKHKTKQNFQQQQQQQQRKKKNRCAVVLPRNYFFTTSIWQATVSKSQPLTLIKNPNWKINYLRNILPEQEAHFRCLVLHLLSFRILPEGNILLCIVVFMITP</sequence>
<feature type="compositionally biased region" description="Basic residues" evidence="1">
    <location>
        <begin position="43"/>
        <end position="52"/>
    </location>
</feature>
<keyword evidence="3" id="KW-1185">Reference proteome</keyword>
<dbReference type="EMBL" id="JYDT01000164">
    <property type="protein sequence ID" value="KRY82729.1"/>
    <property type="molecule type" value="Genomic_DNA"/>
</dbReference>
<proteinExistence type="predicted"/>
<organism evidence="2 3">
    <name type="scientific">Trichinella pseudospiralis</name>
    <name type="common">Parasitic roundworm</name>
    <dbReference type="NCBI Taxonomy" id="6337"/>
    <lineage>
        <taxon>Eukaryota</taxon>
        <taxon>Metazoa</taxon>
        <taxon>Ecdysozoa</taxon>
        <taxon>Nematoda</taxon>
        <taxon>Enoplea</taxon>
        <taxon>Dorylaimia</taxon>
        <taxon>Trichinellida</taxon>
        <taxon>Trichinellidae</taxon>
        <taxon>Trichinella</taxon>
    </lineage>
</organism>
<evidence type="ECO:0000256" key="1">
    <source>
        <dbReference type="SAM" id="MobiDB-lite"/>
    </source>
</evidence>
<evidence type="ECO:0000313" key="3">
    <source>
        <dbReference type="Proteomes" id="UP000054995"/>
    </source>
</evidence>
<evidence type="ECO:0000313" key="2">
    <source>
        <dbReference type="EMBL" id="KRY82729.1"/>
    </source>
</evidence>
<comment type="caution">
    <text evidence="2">The sequence shown here is derived from an EMBL/GenBank/DDBJ whole genome shotgun (WGS) entry which is preliminary data.</text>
</comment>
<feature type="compositionally biased region" description="Low complexity" evidence="1">
    <location>
        <begin position="53"/>
        <end position="62"/>
    </location>
</feature>
<reference evidence="2 3" key="1">
    <citation type="submission" date="2015-01" db="EMBL/GenBank/DDBJ databases">
        <title>Evolution of Trichinella species and genotypes.</title>
        <authorList>
            <person name="Korhonen P.K."/>
            <person name="Edoardo P."/>
            <person name="Giuseppe L.R."/>
            <person name="Gasser R.B."/>
        </authorList>
    </citation>
    <scope>NUCLEOTIDE SEQUENCE [LARGE SCALE GENOMIC DNA]</scope>
    <source>
        <strain evidence="2">ISS470</strain>
    </source>
</reference>
<dbReference type="Proteomes" id="UP000054995">
    <property type="component" value="Unassembled WGS sequence"/>
</dbReference>
<name>A0A0V1F984_TRIPS</name>
<accession>A0A0V1F984</accession>
<dbReference type="AlphaFoldDB" id="A0A0V1F984"/>
<feature type="region of interest" description="Disordered" evidence="1">
    <location>
        <begin position="42"/>
        <end position="67"/>
    </location>
</feature>
<gene>
    <name evidence="2" type="ORF">T4D_6355</name>
</gene>
<protein>
    <submittedName>
        <fullName evidence="2">Uncharacterized protein</fullName>
    </submittedName>
</protein>